<dbReference type="Pfam" id="PF01381">
    <property type="entry name" value="HTH_3"/>
    <property type="match status" value="1"/>
</dbReference>
<dbReference type="AlphaFoldDB" id="A0A1D7TGV1"/>
<dbReference type="KEGG" id="shal:SHALO_0423"/>
<dbReference type="GO" id="GO:0003677">
    <property type="term" value="F:DNA binding"/>
    <property type="evidence" value="ECO:0007669"/>
    <property type="project" value="InterPro"/>
</dbReference>
<dbReference type="InterPro" id="IPR001387">
    <property type="entry name" value="Cro/C1-type_HTH"/>
</dbReference>
<sequence length="234" mass="26951">MFFKEFRDRLGISQKEAFEKLEIQQATLAKYESQSIAPSSSVIKKYCETLNANPTFLFFGQEPHLLSATPQISIENGYLLNDLSSLFSQDELAQKLREILIEALLKRVKGIIKEGTFVKLLDAFSLGSHVRQRPFLFLYYVFQIISVAKNQPNTTIQNAKQFIIETIQNFKTFSWKNQPAFTEKIKQDITELIDSDFTESECQLLIEQTDTVLILLERTMSPMVIKAHRGVFHT</sequence>
<evidence type="ECO:0000313" key="3">
    <source>
        <dbReference type="Proteomes" id="UP000094609"/>
    </source>
</evidence>
<dbReference type="InterPro" id="IPR010982">
    <property type="entry name" value="Lambda_DNA-bd_dom_sf"/>
</dbReference>
<reference evidence="3" key="1">
    <citation type="submission" date="2016-08" db="EMBL/GenBank/DDBJ databases">
        <title>Complete genome sequence of the organohalide-respiring Epsilonproteobacterium Sulfurospirillum halorespirans.</title>
        <authorList>
            <person name="Goris T."/>
            <person name="Zimmermann J."/>
            <person name="Schenz B."/>
            <person name="Lemos M."/>
            <person name="Hackermueller J."/>
            <person name="Diekert G."/>
        </authorList>
    </citation>
    <scope>NUCLEOTIDE SEQUENCE [LARGE SCALE GENOMIC DNA]</scope>
    <source>
        <strain>DSM 13726</strain>
        <strain evidence="3">PCE-M2</strain>
    </source>
</reference>
<protein>
    <submittedName>
        <fullName evidence="2">XRE family transcriptional regulator</fullName>
    </submittedName>
</protein>
<dbReference type="STRING" id="1193502.SHALO_0423"/>
<proteinExistence type="predicted"/>
<dbReference type="CDD" id="cd00093">
    <property type="entry name" value="HTH_XRE"/>
    <property type="match status" value="1"/>
</dbReference>
<feature type="domain" description="HTH cro/C1-type" evidence="1">
    <location>
        <begin position="3"/>
        <end position="57"/>
    </location>
</feature>
<dbReference type="Gene3D" id="1.10.260.40">
    <property type="entry name" value="lambda repressor-like DNA-binding domains"/>
    <property type="match status" value="1"/>
</dbReference>
<name>A0A1D7TGV1_9BACT</name>
<dbReference type="PROSITE" id="PS50943">
    <property type="entry name" value="HTH_CROC1"/>
    <property type="match status" value="1"/>
</dbReference>
<keyword evidence="3" id="KW-1185">Reference proteome</keyword>
<gene>
    <name evidence="2" type="ORF">SHALO_0423</name>
</gene>
<dbReference type="SUPFAM" id="SSF47413">
    <property type="entry name" value="lambda repressor-like DNA-binding domains"/>
    <property type="match status" value="1"/>
</dbReference>
<evidence type="ECO:0000259" key="1">
    <source>
        <dbReference type="PROSITE" id="PS50943"/>
    </source>
</evidence>
<organism evidence="2 3">
    <name type="scientific">Sulfurospirillum halorespirans DSM 13726</name>
    <dbReference type="NCBI Taxonomy" id="1193502"/>
    <lineage>
        <taxon>Bacteria</taxon>
        <taxon>Pseudomonadati</taxon>
        <taxon>Campylobacterota</taxon>
        <taxon>Epsilonproteobacteria</taxon>
        <taxon>Campylobacterales</taxon>
        <taxon>Sulfurospirillaceae</taxon>
        <taxon>Sulfurospirillum</taxon>
    </lineage>
</organism>
<dbReference type="RefSeq" id="WP_069477178.1">
    <property type="nucleotide sequence ID" value="NZ_CP017111.1"/>
</dbReference>
<accession>A0A1D7TGV1</accession>
<dbReference type="SMART" id="SM00530">
    <property type="entry name" value="HTH_XRE"/>
    <property type="match status" value="1"/>
</dbReference>
<evidence type="ECO:0000313" key="2">
    <source>
        <dbReference type="EMBL" id="AOO64219.1"/>
    </source>
</evidence>
<dbReference type="EMBL" id="CP017111">
    <property type="protein sequence ID" value="AOO64219.1"/>
    <property type="molecule type" value="Genomic_DNA"/>
</dbReference>
<dbReference type="Proteomes" id="UP000094609">
    <property type="component" value="Chromosome"/>
</dbReference>